<dbReference type="SUPFAM" id="SSF53822">
    <property type="entry name" value="Periplasmic binding protein-like I"/>
    <property type="match status" value="1"/>
</dbReference>
<proteinExistence type="inferred from homology"/>
<comment type="subcellular location">
    <subcellularLocation>
        <location evidence="1">Cell envelope</location>
    </subcellularLocation>
</comment>
<evidence type="ECO:0000256" key="1">
    <source>
        <dbReference type="ARBA" id="ARBA00004196"/>
    </source>
</evidence>
<evidence type="ECO:0000313" key="5">
    <source>
        <dbReference type="EMBL" id="HIX73112.1"/>
    </source>
</evidence>
<evidence type="ECO:0000259" key="4">
    <source>
        <dbReference type="Pfam" id="PF13407"/>
    </source>
</evidence>
<keyword evidence="3" id="KW-0472">Membrane</keyword>
<dbReference type="InterPro" id="IPR028082">
    <property type="entry name" value="Peripla_BP_I"/>
</dbReference>
<organism evidence="5 6">
    <name type="scientific">Candidatus Anaerobutyricum stercoripullorum</name>
    <dbReference type="NCBI Taxonomy" id="2838456"/>
    <lineage>
        <taxon>Bacteria</taxon>
        <taxon>Bacillati</taxon>
        <taxon>Bacillota</taxon>
        <taxon>Clostridia</taxon>
        <taxon>Lachnospirales</taxon>
        <taxon>Lachnospiraceae</taxon>
        <taxon>Anaerobutyricum</taxon>
    </lineage>
</organism>
<evidence type="ECO:0000256" key="3">
    <source>
        <dbReference type="SAM" id="Phobius"/>
    </source>
</evidence>
<feature type="domain" description="Periplasmic binding protein" evidence="4">
    <location>
        <begin position="38"/>
        <end position="286"/>
    </location>
</feature>
<dbReference type="AlphaFoldDB" id="A0A9D1X5A3"/>
<dbReference type="EMBL" id="DXEQ01000264">
    <property type="protein sequence ID" value="HIX73112.1"/>
    <property type="molecule type" value="Genomic_DNA"/>
</dbReference>
<sequence length="324" mass="35353">MRKDKKFFLLVEGFLAIMVLIVAILMIQESTEKESARISVIVKDSDSSRWDSFKYGLEMAAADYNVETFIVSTVDSLTAEEEAELLDSEMEQGADGLIVQPLSGEEMEEQLTQCGKKLPVMLVESSLTAEDASLSLPVTKPQHYEMGQTLVEELLHDFGGSLEGKRIGIVSSERDSEAVTERRKGVEDGIAESGGEIIWVVSGYGEASDGLTLSAYPGVDILVALDDRCLVLAGQAVVDGGLHGAVIYGIGNSTEAFYYLDNGYAECLVVPDEFNVGYQSLAELVKNMEHSPKKMESQTVSSTVIRKETLFSGKNENILFTMTQ</sequence>
<dbReference type="PANTHER" id="PTHR30036:SF7">
    <property type="entry name" value="ABC TRANSPORTER PERIPLASMIC-BINDING PROTEIN YPHF"/>
    <property type="match status" value="1"/>
</dbReference>
<keyword evidence="3" id="KW-1133">Transmembrane helix</keyword>
<comment type="caution">
    <text evidence="5">The sequence shown here is derived from an EMBL/GenBank/DDBJ whole genome shotgun (WGS) entry which is preliminary data.</text>
</comment>
<comment type="similarity">
    <text evidence="2">Belongs to the bacterial solute-binding protein 2 family.</text>
</comment>
<reference evidence="5" key="1">
    <citation type="journal article" date="2021" name="PeerJ">
        <title>Extensive microbial diversity within the chicken gut microbiome revealed by metagenomics and culture.</title>
        <authorList>
            <person name="Gilroy R."/>
            <person name="Ravi A."/>
            <person name="Getino M."/>
            <person name="Pursley I."/>
            <person name="Horton D.L."/>
            <person name="Alikhan N.F."/>
            <person name="Baker D."/>
            <person name="Gharbi K."/>
            <person name="Hall N."/>
            <person name="Watson M."/>
            <person name="Adriaenssens E.M."/>
            <person name="Foster-Nyarko E."/>
            <person name="Jarju S."/>
            <person name="Secka A."/>
            <person name="Antonio M."/>
            <person name="Oren A."/>
            <person name="Chaudhuri R.R."/>
            <person name="La Ragione R."/>
            <person name="Hildebrand F."/>
            <person name="Pallen M.J."/>
        </authorList>
    </citation>
    <scope>NUCLEOTIDE SEQUENCE</scope>
    <source>
        <strain evidence="5">ChiSxjej3B15-1167</strain>
    </source>
</reference>
<reference evidence="5" key="2">
    <citation type="submission" date="2021-04" db="EMBL/GenBank/DDBJ databases">
        <authorList>
            <person name="Gilroy R."/>
        </authorList>
    </citation>
    <scope>NUCLEOTIDE SEQUENCE</scope>
    <source>
        <strain evidence="5">ChiSxjej3B15-1167</strain>
    </source>
</reference>
<evidence type="ECO:0000313" key="6">
    <source>
        <dbReference type="Proteomes" id="UP000886805"/>
    </source>
</evidence>
<dbReference type="GO" id="GO:0030288">
    <property type="term" value="C:outer membrane-bounded periplasmic space"/>
    <property type="evidence" value="ECO:0007669"/>
    <property type="project" value="TreeGrafter"/>
</dbReference>
<accession>A0A9D1X5A3</accession>
<dbReference type="InterPro" id="IPR050555">
    <property type="entry name" value="Bact_Solute-Bind_Prot2"/>
</dbReference>
<dbReference type="GO" id="GO:0030246">
    <property type="term" value="F:carbohydrate binding"/>
    <property type="evidence" value="ECO:0007669"/>
    <property type="project" value="TreeGrafter"/>
</dbReference>
<feature type="transmembrane region" description="Helical" evidence="3">
    <location>
        <begin position="7"/>
        <end position="27"/>
    </location>
</feature>
<protein>
    <submittedName>
        <fullName evidence="5">Substrate-binding domain-containing protein</fullName>
    </submittedName>
</protein>
<dbReference type="Pfam" id="PF13407">
    <property type="entry name" value="Peripla_BP_4"/>
    <property type="match status" value="1"/>
</dbReference>
<dbReference type="InterPro" id="IPR025997">
    <property type="entry name" value="SBP_2_dom"/>
</dbReference>
<dbReference type="Gene3D" id="3.40.50.2300">
    <property type="match status" value="2"/>
</dbReference>
<dbReference type="Proteomes" id="UP000886805">
    <property type="component" value="Unassembled WGS sequence"/>
</dbReference>
<dbReference type="PANTHER" id="PTHR30036">
    <property type="entry name" value="D-XYLOSE-BINDING PERIPLASMIC PROTEIN"/>
    <property type="match status" value="1"/>
</dbReference>
<name>A0A9D1X5A3_9FIRM</name>
<keyword evidence="3" id="KW-0812">Transmembrane</keyword>
<evidence type="ECO:0000256" key="2">
    <source>
        <dbReference type="ARBA" id="ARBA00007639"/>
    </source>
</evidence>
<gene>
    <name evidence="5" type="ORF">H9849_08835</name>
</gene>